<feature type="transmembrane region" description="Helical" evidence="1">
    <location>
        <begin position="55"/>
        <end position="79"/>
    </location>
</feature>
<dbReference type="Proteomes" id="UP000242246">
    <property type="component" value="Unassembled WGS sequence"/>
</dbReference>
<evidence type="ECO:0000313" key="3">
    <source>
        <dbReference type="Proteomes" id="UP000242246"/>
    </source>
</evidence>
<comment type="caution">
    <text evidence="2">The sequence shown here is derived from an EMBL/GenBank/DDBJ whole genome shotgun (WGS) entry which is preliminary data.</text>
</comment>
<organism evidence="2 3">
    <name type="scientific">Pseudolactococcus plantarum</name>
    <dbReference type="NCBI Taxonomy" id="1365"/>
    <lineage>
        <taxon>Bacteria</taxon>
        <taxon>Bacillati</taxon>
        <taxon>Bacillota</taxon>
        <taxon>Bacilli</taxon>
        <taxon>Lactobacillales</taxon>
        <taxon>Streptococcaceae</taxon>
        <taxon>Pseudolactococcus</taxon>
    </lineage>
</organism>
<keyword evidence="1" id="KW-0812">Transmembrane</keyword>
<evidence type="ECO:0000256" key="1">
    <source>
        <dbReference type="SAM" id="Phobius"/>
    </source>
</evidence>
<dbReference type="Pfam" id="PF01944">
    <property type="entry name" value="SpoIIM"/>
    <property type="match status" value="1"/>
</dbReference>
<accession>A0A2A5S4E7</accession>
<dbReference type="AlphaFoldDB" id="A0A2A5S4E7"/>
<protein>
    <recommendedName>
        <fullName evidence="4">Stage II sporulation protein M</fullName>
    </recommendedName>
</protein>
<dbReference type="InterPro" id="IPR002798">
    <property type="entry name" value="SpoIIM-like"/>
</dbReference>
<gene>
    <name evidence="2" type="ORF">RU87_GL000146</name>
</gene>
<sequence>MCLINKTDVKKDFWLTFSLSMIGLVVGICITKLSGVGITHALKKMAFHEIFNHNAGVALLILTIGALTFGVGGLVILFLNGVTMGIASGSLSLEQIILLLLPYTVFELLSFVCVALAGIAIAKNIREFRKGKKFSSLINDWPYVRLLLAVTFFLLAIAGFIEVYL</sequence>
<reference evidence="2 3" key="1">
    <citation type="submission" date="2014-12" db="EMBL/GenBank/DDBJ databases">
        <title>Draft genome sequences of 10 type strains of Lactococcus.</title>
        <authorList>
            <person name="Sun Z."/>
            <person name="Zhong Z."/>
            <person name="Liu W."/>
            <person name="Zhang W."/>
            <person name="Zhang H."/>
        </authorList>
    </citation>
    <scope>NUCLEOTIDE SEQUENCE [LARGE SCALE GENOMIC DNA]</scope>
    <source>
        <strain evidence="2 3">DSM 20686</strain>
    </source>
</reference>
<dbReference type="STRING" id="1348632.GCA_001591745_00076"/>
<feature type="transmembrane region" description="Helical" evidence="1">
    <location>
        <begin position="99"/>
        <end position="122"/>
    </location>
</feature>
<dbReference type="EMBL" id="JXJX01000001">
    <property type="protein sequence ID" value="PCS08323.1"/>
    <property type="molecule type" value="Genomic_DNA"/>
</dbReference>
<feature type="transmembrane region" description="Helical" evidence="1">
    <location>
        <begin position="13"/>
        <end position="34"/>
    </location>
</feature>
<evidence type="ECO:0000313" key="2">
    <source>
        <dbReference type="EMBL" id="PCS08323.1"/>
    </source>
</evidence>
<evidence type="ECO:0008006" key="4">
    <source>
        <dbReference type="Google" id="ProtNLM"/>
    </source>
</evidence>
<keyword evidence="3" id="KW-1185">Reference proteome</keyword>
<proteinExistence type="predicted"/>
<dbReference type="OrthoDB" id="9973339at2"/>
<feature type="transmembrane region" description="Helical" evidence="1">
    <location>
        <begin position="143"/>
        <end position="161"/>
    </location>
</feature>
<keyword evidence="1" id="KW-0472">Membrane</keyword>
<name>A0A2A5S4E7_9LACT</name>
<keyword evidence="1" id="KW-1133">Transmembrane helix</keyword>